<keyword evidence="3" id="KW-1185">Reference proteome</keyword>
<sequence>MISGRSPADARSRRGPKPVLTVSFTMHLRPHPEHPRMLRPLLLIALYAFVPAHAGEHDAVRRAVEAGEIRPLAEILATVQARYPGRILDVEIDRARDGRRVYDIELLDADGRKIEVSVDAATGALIEPETVGVDALLPLSQILRAVLADHPGQIVDVELERDREDRAVYEVELLTADGRTLELVIDARSGQPLDDGSHGHPAGEPLRPLPDILDQLRASHPGTVVEVELERDRAGRRYYEIDIRDADGRTLELRIDAVTGVILHEGEAD</sequence>
<gene>
    <name evidence="2" type="ORF">I596_1074</name>
</gene>
<dbReference type="EMBL" id="CP015249">
    <property type="protein sequence ID" value="ANB17104.1"/>
    <property type="molecule type" value="Genomic_DNA"/>
</dbReference>
<proteinExistence type="predicted"/>
<feature type="domain" description="PepSY" evidence="1">
    <location>
        <begin position="212"/>
        <end position="263"/>
    </location>
</feature>
<dbReference type="Gene3D" id="3.10.450.40">
    <property type="match status" value="3"/>
</dbReference>
<dbReference type="InterPro" id="IPR025711">
    <property type="entry name" value="PepSY"/>
</dbReference>
<protein>
    <submittedName>
        <fullName evidence="2">Propeptide PepSY amd peptidase M4</fullName>
    </submittedName>
</protein>
<dbReference type="AlphaFoldDB" id="A0A160DSM1"/>
<dbReference type="Pfam" id="PF03413">
    <property type="entry name" value="PepSY"/>
    <property type="match status" value="3"/>
</dbReference>
<dbReference type="Proteomes" id="UP000076830">
    <property type="component" value="Chromosome"/>
</dbReference>
<dbReference type="KEGG" id="dko:I596_1074"/>
<evidence type="ECO:0000259" key="1">
    <source>
        <dbReference type="Pfam" id="PF03413"/>
    </source>
</evidence>
<feature type="domain" description="PepSY" evidence="1">
    <location>
        <begin position="72"/>
        <end position="127"/>
    </location>
</feature>
<organism evidence="2 3">
    <name type="scientific">Dokdonella koreensis DS-123</name>
    <dbReference type="NCBI Taxonomy" id="1300342"/>
    <lineage>
        <taxon>Bacteria</taxon>
        <taxon>Pseudomonadati</taxon>
        <taxon>Pseudomonadota</taxon>
        <taxon>Gammaproteobacteria</taxon>
        <taxon>Lysobacterales</taxon>
        <taxon>Rhodanobacteraceae</taxon>
        <taxon>Dokdonella</taxon>
    </lineage>
</organism>
<dbReference type="STRING" id="1300342.I596_1074"/>
<evidence type="ECO:0000313" key="2">
    <source>
        <dbReference type="EMBL" id="ANB17104.1"/>
    </source>
</evidence>
<reference evidence="2 3" key="1">
    <citation type="submission" date="2016-04" db="EMBL/GenBank/DDBJ databases">
        <title>Complete genome sequence of Dokdonella koreensis DS-123T.</title>
        <authorList>
            <person name="Kim J.F."/>
            <person name="Lee H."/>
            <person name="Kwak M.-J."/>
        </authorList>
    </citation>
    <scope>NUCLEOTIDE SEQUENCE [LARGE SCALE GENOMIC DNA]</scope>
    <source>
        <strain evidence="2 3">DS-123</strain>
    </source>
</reference>
<evidence type="ECO:0000313" key="3">
    <source>
        <dbReference type="Proteomes" id="UP000076830"/>
    </source>
</evidence>
<name>A0A160DSM1_9GAMM</name>
<feature type="domain" description="PepSY" evidence="1">
    <location>
        <begin position="137"/>
        <end position="194"/>
    </location>
</feature>
<accession>A0A160DSM1</accession>